<gene>
    <name evidence="2" type="ORF">JI435_412880</name>
</gene>
<evidence type="ECO:0000256" key="1">
    <source>
        <dbReference type="SAM" id="MobiDB-lite"/>
    </source>
</evidence>
<dbReference type="VEuPathDB" id="FungiDB:JI435_412880"/>
<sequence length="78" mass="9208">MSPSRSTPERKPRQLHLSTWQYTVVPREPARRRLQPTRFPSSRDRVEEKLDPALKPTAPKEPYSSLRANDLRYLHVTQ</sequence>
<accession>A0A7U2F794</accession>
<evidence type="ECO:0000313" key="2">
    <source>
        <dbReference type="EMBL" id="QRC98973.1"/>
    </source>
</evidence>
<feature type="region of interest" description="Disordered" evidence="1">
    <location>
        <begin position="1"/>
        <end position="20"/>
    </location>
</feature>
<feature type="compositionally biased region" description="Basic and acidic residues" evidence="1">
    <location>
        <begin position="41"/>
        <end position="52"/>
    </location>
</feature>
<feature type="region of interest" description="Disordered" evidence="1">
    <location>
        <begin position="28"/>
        <end position="78"/>
    </location>
</feature>
<protein>
    <submittedName>
        <fullName evidence="2">Uncharacterized protein</fullName>
    </submittedName>
</protein>
<feature type="compositionally biased region" description="Basic and acidic residues" evidence="1">
    <location>
        <begin position="69"/>
        <end position="78"/>
    </location>
</feature>
<reference evidence="3" key="1">
    <citation type="journal article" date="2021" name="BMC Genomics">
        <title>Chromosome-level genome assembly and manually-curated proteome of model necrotroph Parastagonospora nodorum Sn15 reveals a genome-wide trove of candidate effector homologs, and redundancy of virulence-related functions within an accessory chromosome.</title>
        <authorList>
            <person name="Bertazzoni S."/>
            <person name="Jones D.A.B."/>
            <person name="Phan H.T."/>
            <person name="Tan K.-C."/>
            <person name="Hane J.K."/>
        </authorList>
    </citation>
    <scope>NUCLEOTIDE SEQUENCE [LARGE SCALE GENOMIC DNA]</scope>
    <source>
        <strain evidence="3">SN15 / ATCC MYA-4574 / FGSC 10173)</strain>
    </source>
</reference>
<dbReference type="AlphaFoldDB" id="A0A7U2F794"/>
<evidence type="ECO:0000313" key="3">
    <source>
        <dbReference type="Proteomes" id="UP000663193"/>
    </source>
</evidence>
<name>A0A7U2F794_PHANO</name>
<dbReference type="Proteomes" id="UP000663193">
    <property type="component" value="Chromosome 9"/>
</dbReference>
<organism evidence="2 3">
    <name type="scientific">Phaeosphaeria nodorum (strain SN15 / ATCC MYA-4574 / FGSC 10173)</name>
    <name type="common">Glume blotch fungus</name>
    <name type="synonym">Parastagonospora nodorum</name>
    <dbReference type="NCBI Taxonomy" id="321614"/>
    <lineage>
        <taxon>Eukaryota</taxon>
        <taxon>Fungi</taxon>
        <taxon>Dikarya</taxon>
        <taxon>Ascomycota</taxon>
        <taxon>Pezizomycotina</taxon>
        <taxon>Dothideomycetes</taxon>
        <taxon>Pleosporomycetidae</taxon>
        <taxon>Pleosporales</taxon>
        <taxon>Pleosporineae</taxon>
        <taxon>Phaeosphaeriaceae</taxon>
        <taxon>Parastagonospora</taxon>
    </lineage>
</organism>
<dbReference type="EMBL" id="CP069031">
    <property type="protein sequence ID" value="QRC98973.1"/>
    <property type="molecule type" value="Genomic_DNA"/>
</dbReference>
<proteinExistence type="predicted"/>
<keyword evidence="3" id="KW-1185">Reference proteome</keyword>